<evidence type="ECO:0000256" key="1">
    <source>
        <dbReference type="ARBA" id="ARBA00004429"/>
    </source>
</evidence>
<evidence type="ECO:0000256" key="5">
    <source>
        <dbReference type="ARBA" id="ARBA00022692"/>
    </source>
</evidence>
<dbReference type="EMBL" id="CP104562">
    <property type="protein sequence ID" value="UXH77397.1"/>
    <property type="molecule type" value="Genomic_DNA"/>
</dbReference>
<comment type="similarity">
    <text evidence="8">Belongs to the TsuA/YedE (TC 9.B.102) family.</text>
</comment>
<evidence type="ECO:0000256" key="4">
    <source>
        <dbReference type="ARBA" id="ARBA00022519"/>
    </source>
</evidence>
<feature type="transmembrane region" description="Helical" evidence="9">
    <location>
        <begin position="52"/>
        <end position="75"/>
    </location>
</feature>
<accession>A0ABY6AWP8</accession>
<evidence type="ECO:0000256" key="9">
    <source>
        <dbReference type="SAM" id="Phobius"/>
    </source>
</evidence>
<feature type="transmembrane region" description="Helical" evidence="9">
    <location>
        <begin position="12"/>
        <end position="31"/>
    </location>
</feature>
<gene>
    <name evidence="10" type="ORF">N4261_20685</name>
</gene>
<keyword evidence="2" id="KW-0813">Transport</keyword>
<evidence type="ECO:0000256" key="8">
    <source>
        <dbReference type="ARBA" id="ARBA00035655"/>
    </source>
</evidence>
<evidence type="ECO:0000256" key="3">
    <source>
        <dbReference type="ARBA" id="ARBA00022475"/>
    </source>
</evidence>
<organism evidence="10 11">
    <name type="scientific">Roseateles amylovorans</name>
    <dbReference type="NCBI Taxonomy" id="2978473"/>
    <lineage>
        <taxon>Bacteria</taxon>
        <taxon>Pseudomonadati</taxon>
        <taxon>Pseudomonadota</taxon>
        <taxon>Betaproteobacteria</taxon>
        <taxon>Burkholderiales</taxon>
        <taxon>Sphaerotilaceae</taxon>
        <taxon>Roseateles</taxon>
    </lineage>
</organism>
<proteinExistence type="inferred from homology"/>
<name>A0ABY6AWP8_9BURK</name>
<evidence type="ECO:0000313" key="11">
    <source>
        <dbReference type="Proteomes" id="UP001064933"/>
    </source>
</evidence>
<comment type="subcellular location">
    <subcellularLocation>
        <location evidence="1">Cell inner membrane</location>
        <topology evidence="1">Multi-pass membrane protein</topology>
    </subcellularLocation>
</comment>
<dbReference type="PANTHER" id="PTHR30574:SF1">
    <property type="entry name" value="SULPHUR TRANSPORT DOMAIN-CONTAINING PROTEIN"/>
    <property type="match status" value="1"/>
</dbReference>
<dbReference type="PANTHER" id="PTHR30574">
    <property type="entry name" value="INNER MEMBRANE PROTEIN YEDE"/>
    <property type="match status" value="1"/>
</dbReference>
<protein>
    <submittedName>
        <fullName evidence="10">YeeE/YedE family protein</fullName>
    </submittedName>
</protein>
<evidence type="ECO:0000256" key="7">
    <source>
        <dbReference type="ARBA" id="ARBA00023136"/>
    </source>
</evidence>
<feature type="transmembrane region" description="Helical" evidence="9">
    <location>
        <begin position="81"/>
        <end position="99"/>
    </location>
</feature>
<dbReference type="InterPro" id="IPR007272">
    <property type="entry name" value="Sulf_transp_TsuA/YedE"/>
</dbReference>
<keyword evidence="11" id="KW-1185">Reference proteome</keyword>
<evidence type="ECO:0000313" key="10">
    <source>
        <dbReference type="EMBL" id="UXH77397.1"/>
    </source>
</evidence>
<sequence length="144" mass="14653">MIIDWQAFTPWSALAGGALIGLAASALWLLNGQIAGISGILGSLIRARPGRAWRTAFIIGLVVSPWLYGVLGMSVPGHIDAGHGLIVLAGLIVGIGTRYGSGCTSGHGVCGLSRLSPRSAIATLAFMAAGFATVAVIRHLVAPL</sequence>
<feature type="transmembrane region" description="Helical" evidence="9">
    <location>
        <begin position="120"/>
        <end position="141"/>
    </location>
</feature>
<dbReference type="RefSeq" id="WP_261757143.1">
    <property type="nucleotide sequence ID" value="NZ_CP104562.2"/>
</dbReference>
<keyword evidence="7 9" id="KW-0472">Membrane</keyword>
<keyword evidence="4" id="KW-0997">Cell inner membrane</keyword>
<reference evidence="10" key="1">
    <citation type="submission" date="2022-10" db="EMBL/GenBank/DDBJ databases">
        <title>Characterization and whole genome sequencing of a new Roseateles species, isolated from fresh water.</title>
        <authorList>
            <person name="Guliayeva D.Y."/>
            <person name="Akhremchuk A.E."/>
            <person name="Sikolenko M.A."/>
            <person name="Valentovich L.N."/>
            <person name="Sidarenka A.V."/>
        </authorList>
    </citation>
    <scope>NUCLEOTIDE SEQUENCE</scope>
    <source>
        <strain evidence="10">BIM B-1768</strain>
    </source>
</reference>
<evidence type="ECO:0000256" key="6">
    <source>
        <dbReference type="ARBA" id="ARBA00022989"/>
    </source>
</evidence>
<keyword evidence="3" id="KW-1003">Cell membrane</keyword>
<evidence type="ECO:0000256" key="2">
    <source>
        <dbReference type="ARBA" id="ARBA00022448"/>
    </source>
</evidence>
<dbReference type="Proteomes" id="UP001064933">
    <property type="component" value="Chromosome"/>
</dbReference>
<keyword evidence="5 9" id="KW-0812">Transmembrane</keyword>
<keyword evidence="6 9" id="KW-1133">Transmembrane helix</keyword>